<name>X5DL33_9BACT</name>
<dbReference type="OrthoDB" id="9806008at2"/>
<evidence type="ECO:0000256" key="1">
    <source>
        <dbReference type="SAM" id="Phobius"/>
    </source>
</evidence>
<dbReference type="SMART" id="SM00563">
    <property type="entry name" value="PlsC"/>
    <property type="match status" value="1"/>
</dbReference>
<feature type="transmembrane region" description="Helical" evidence="1">
    <location>
        <begin position="350"/>
        <end position="371"/>
    </location>
</feature>
<protein>
    <submittedName>
        <fullName evidence="4">1-acyl-sn-glycerol-3-phosphate acyltransferase</fullName>
    </submittedName>
</protein>
<dbReference type="Pfam" id="PF01553">
    <property type="entry name" value="Acyltransferase"/>
    <property type="match status" value="1"/>
</dbReference>
<dbReference type="GO" id="GO:0008654">
    <property type="term" value="P:phospholipid biosynthetic process"/>
    <property type="evidence" value="ECO:0007669"/>
    <property type="project" value="TreeGrafter"/>
</dbReference>
<feature type="domain" description="Phospholipid/glycerol acyltransferase" evidence="2">
    <location>
        <begin position="42"/>
        <end position="170"/>
    </location>
</feature>
<evidence type="ECO:0000313" key="5">
    <source>
        <dbReference type="Proteomes" id="UP000023772"/>
    </source>
</evidence>
<evidence type="ECO:0000313" key="3">
    <source>
        <dbReference type="EMBL" id="AHW61954.1"/>
    </source>
</evidence>
<gene>
    <name evidence="3" type="ORF">FH5T_11800</name>
    <name evidence="4" type="ORF">SAMN05444285_11871</name>
</gene>
<reference evidence="4 6" key="2">
    <citation type="submission" date="2016-10" db="EMBL/GenBank/DDBJ databases">
        <authorList>
            <person name="de Groot N.N."/>
        </authorList>
    </citation>
    <scope>NUCLEOTIDE SEQUENCE [LARGE SCALE GENOMIC DNA]</scope>
    <source>
        <strain evidence="4 6">DSM 25947</strain>
    </source>
</reference>
<organism evidence="4 6">
    <name type="scientific">Draconibacterium orientale</name>
    <dbReference type="NCBI Taxonomy" id="1168034"/>
    <lineage>
        <taxon>Bacteria</taxon>
        <taxon>Pseudomonadati</taxon>
        <taxon>Bacteroidota</taxon>
        <taxon>Bacteroidia</taxon>
        <taxon>Marinilabiliales</taxon>
        <taxon>Prolixibacteraceae</taxon>
        <taxon>Draconibacterium</taxon>
    </lineage>
</organism>
<reference evidence="3 5" key="1">
    <citation type="submission" date="2014-03" db="EMBL/GenBank/DDBJ databases">
        <title>Complete genome sequence of a deeply braunched marine Bacteroidia bacterium Draconibacterium orientale type strain FH5T.</title>
        <authorList>
            <person name="Li X."/>
            <person name="Wang X."/>
            <person name="Xie Z."/>
            <person name="Du Z."/>
            <person name="Chen G."/>
        </authorList>
    </citation>
    <scope>NUCLEOTIDE SEQUENCE [LARGE SCALE GENOMIC DNA]</scope>
    <source>
        <strain evidence="3 5">FH5</strain>
    </source>
</reference>
<dbReference type="GO" id="GO:0016287">
    <property type="term" value="F:glycerone-phosphate O-acyltransferase activity"/>
    <property type="evidence" value="ECO:0007669"/>
    <property type="project" value="TreeGrafter"/>
</dbReference>
<keyword evidence="1" id="KW-1133">Transmembrane helix</keyword>
<evidence type="ECO:0000313" key="4">
    <source>
        <dbReference type="EMBL" id="SET63750.1"/>
    </source>
</evidence>
<dbReference type="EMBL" id="CP007451">
    <property type="protein sequence ID" value="AHW61954.1"/>
    <property type="molecule type" value="Genomic_DNA"/>
</dbReference>
<dbReference type="AlphaFoldDB" id="X5DL33"/>
<dbReference type="RefSeq" id="WP_038558524.1">
    <property type="nucleotide sequence ID" value="NZ_FOHT01000018.1"/>
</dbReference>
<keyword evidence="4" id="KW-0012">Acyltransferase</keyword>
<evidence type="ECO:0000313" key="6">
    <source>
        <dbReference type="Proteomes" id="UP000181981"/>
    </source>
</evidence>
<dbReference type="PANTHER" id="PTHR31605:SF0">
    <property type="entry name" value="GLYCEROL-3-PHOSPHATE O-ACYLTRANSFERASE 1"/>
    <property type="match status" value="1"/>
</dbReference>
<dbReference type="GO" id="GO:0004366">
    <property type="term" value="F:glycerol-3-phosphate O-acyltransferase activity"/>
    <property type="evidence" value="ECO:0007669"/>
    <property type="project" value="TreeGrafter"/>
</dbReference>
<feature type="transmembrane region" description="Helical" evidence="1">
    <location>
        <begin position="316"/>
        <end position="338"/>
    </location>
</feature>
<proteinExistence type="predicted"/>
<dbReference type="PANTHER" id="PTHR31605">
    <property type="entry name" value="GLYCEROL-3-PHOSPHATE O-ACYLTRANSFERASE 1"/>
    <property type="match status" value="1"/>
</dbReference>
<dbReference type="Proteomes" id="UP000181981">
    <property type="component" value="Unassembled WGS sequence"/>
</dbReference>
<feature type="transmembrane region" description="Helical" evidence="1">
    <location>
        <begin position="383"/>
        <end position="405"/>
    </location>
</feature>
<dbReference type="HOGENOM" id="CLU_047487_2_0_10"/>
<dbReference type="eggNOG" id="COG0204">
    <property type="taxonomic scope" value="Bacteria"/>
</dbReference>
<keyword evidence="4" id="KW-0808">Transferase</keyword>
<dbReference type="EMBL" id="FOHT01000018">
    <property type="protein sequence ID" value="SET63750.1"/>
    <property type="molecule type" value="Genomic_DNA"/>
</dbReference>
<dbReference type="KEGG" id="dori:FH5T_11800"/>
<dbReference type="SUPFAM" id="SSF69593">
    <property type="entry name" value="Glycerol-3-phosphate (1)-acyltransferase"/>
    <property type="match status" value="1"/>
</dbReference>
<keyword evidence="5" id="KW-1185">Reference proteome</keyword>
<dbReference type="Proteomes" id="UP000023772">
    <property type="component" value="Chromosome"/>
</dbReference>
<accession>X5DL33</accession>
<sequence>MKYEKWSLGYWLLKQYIRFVDWIIHDKIILNGQAYIPKNKPILFAPNHQNALSDPMAILLHTRYQPVWLARADIFKPGIITLALRFLKIMPVYRMRDGKDQLAKNDKTFADSIKVLENNCALALFPEAAHSAKRQMLSHKKAVPRIVFQAEEKADNNLDIHIVPTGIYYSSYWKFNRSVLVNFGEPILVNDFLEAYNENPSAATLALRDALEKAIEPLTINIKSKEHYECFELIRAIYGKAFAKKSGERNGFLNRFKTDQQLVKILDELDTSNNEKTEKICSAAKHFDTNVRKYGLRSWLVESHENNFWKLGLNKLLLLITLPVFAFGFLFNAIPFFAIDSIVRKKIKDFAFWSSFALVLGFTLFPIVYLIETWAISGWLPLWWHKLLFFISLPFVGKLAFRWYILLLKTIGRARLFILKTFRKQVWQTLKTQQEQLFDELNKLS</sequence>
<evidence type="ECO:0000259" key="2">
    <source>
        <dbReference type="SMART" id="SM00563"/>
    </source>
</evidence>
<dbReference type="InterPro" id="IPR002123">
    <property type="entry name" value="Plipid/glycerol_acylTrfase"/>
</dbReference>
<dbReference type="STRING" id="1168034.FH5T_11800"/>
<keyword evidence="1" id="KW-0812">Transmembrane</keyword>
<dbReference type="InterPro" id="IPR052744">
    <property type="entry name" value="GPAT/DAPAT"/>
</dbReference>
<keyword evidence="1" id="KW-0472">Membrane</keyword>